<dbReference type="AlphaFoldDB" id="A0A327VWK4"/>
<dbReference type="PANTHER" id="PTHR46796:SF13">
    <property type="entry name" value="HTH-TYPE TRANSCRIPTIONAL ACTIVATOR RHAS"/>
    <property type="match status" value="1"/>
</dbReference>
<evidence type="ECO:0000256" key="1">
    <source>
        <dbReference type="ARBA" id="ARBA00023015"/>
    </source>
</evidence>
<dbReference type="GO" id="GO:0043565">
    <property type="term" value="F:sequence-specific DNA binding"/>
    <property type="evidence" value="ECO:0007669"/>
    <property type="project" value="InterPro"/>
</dbReference>
<dbReference type="GO" id="GO:0003700">
    <property type="term" value="F:DNA-binding transcription factor activity"/>
    <property type="evidence" value="ECO:0007669"/>
    <property type="project" value="InterPro"/>
</dbReference>
<keyword evidence="3" id="KW-0804">Transcription</keyword>
<evidence type="ECO:0000313" key="5">
    <source>
        <dbReference type="EMBL" id="RAJ80377.1"/>
    </source>
</evidence>
<dbReference type="Proteomes" id="UP000249819">
    <property type="component" value="Unassembled WGS sequence"/>
</dbReference>
<dbReference type="PROSITE" id="PS01124">
    <property type="entry name" value="HTH_ARAC_FAMILY_2"/>
    <property type="match status" value="1"/>
</dbReference>
<dbReference type="RefSeq" id="WP_111593366.1">
    <property type="nucleotide sequence ID" value="NZ_QLMA01000005.1"/>
</dbReference>
<reference evidence="5 6" key="1">
    <citation type="submission" date="2018-06" db="EMBL/GenBank/DDBJ databases">
        <title>Genomic Encyclopedia of Archaeal and Bacterial Type Strains, Phase II (KMG-II): from individual species to whole genera.</title>
        <authorList>
            <person name="Goeker M."/>
        </authorList>
    </citation>
    <scope>NUCLEOTIDE SEQUENCE [LARGE SCALE GENOMIC DNA]</scope>
    <source>
        <strain evidence="5 6">DSM 29821</strain>
    </source>
</reference>
<dbReference type="InterPro" id="IPR018060">
    <property type="entry name" value="HTH_AraC"/>
</dbReference>
<keyword evidence="6" id="KW-1185">Reference proteome</keyword>
<evidence type="ECO:0000259" key="4">
    <source>
        <dbReference type="PROSITE" id="PS01124"/>
    </source>
</evidence>
<dbReference type="SMART" id="SM00342">
    <property type="entry name" value="HTH_ARAC"/>
    <property type="match status" value="1"/>
</dbReference>
<organism evidence="5 6">
    <name type="scientific">Chitinophaga dinghuensis</name>
    <dbReference type="NCBI Taxonomy" id="1539050"/>
    <lineage>
        <taxon>Bacteria</taxon>
        <taxon>Pseudomonadati</taxon>
        <taxon>Bacteroidota</taxon>
        <taxon>Chitinophagia</taxon>
        <taxon>Chitinophagales</taxon>
        <taxon>Chitinophagaceae</taxon>
        <taxon>Chitinophaga</taxon>
    </lineage>
</organism>
<comment type="caution">
    <text evidence="5">The sequence shown here is derived from an EMBL/GenBank/DDBJ whole genome shotgun (WGS) entry which is preliminary data.</text>
</comment>
<dbReference type="Pfam" id="PF12833">
    <property type="entry name" value="HTH_18"/>
    <property type="match status" value="1"/>
</dbReference>
<proteinExistence type="predicted"/>
<protein>
    <submittedName>
        <fullName evidence="5">Helix-turn-helix protein</fullName>
    </submittedName>
</protein>
<evidence type="ECO:0000256" key="3">
    <source>
        <dbReference type="ARBA" id="ARBA00023163"/>
    </source>
</evidence>
<dbReference type="Gene3D" id="1.10.10.60">
    <property type="entry name" value="Homeodomain-like"/>
    <property type="match status" value="1"/>
</dbReference>
<keyword evidence="2" id="KW-0238">DNA-binding</keyword>
<keyword evidence="1" id="KW-0805">Transcription regulation</keyword>
<accession>A0A327VWK4</accession>
<dbReference type="InterPro" id="IPR050204">
    <property type="entry name" value="AraC_XylS_family_regulators"/>
</dbReference>
<dbReference type="InterPro" id="IPR009057">
    <property type="entry name" value="Homeodomain-like_sf"/>
</dbReference>
<gene>
    <name evidence="5" type="ORF">CLV59_105486</name>
</gene>
<evidence type="ECO:0000313" key="6">
    <source>
        <dbReference type="Proteomes" id="UP000249819"/>
    </source>
</evidence>
<evidence type="ECO:0000256" key="2">
    <source>
        <dbReference type="ARBA" id="ARBA00023125"/>
    </source>
</evidence>
<dbReference type="InterPro" id="IPR046532">
    <property type="entry name" value="DUF6597"/>
</dbReference>
<sequence length="283" mass="32580">MGTRLIKISYQPPEILRPFIDRFWTCEGASASCSSPIFAAGTGAEMIFQLKAPMTIIAEDNLILTPPAQALYCIRTRHYKANINHEHRFIAIRFKAGAIRHFCPIPVADVIEHFWDLNVLYEDESQKLTTQLHQAANLSQQVKHISDFLIGLLKKHYQPQILVDEAVRQLYYNKEIPDLKAFSASLGSSYRQFERLFLNHMGITPKAFQQTARLNNTLKHLLTHQIKDYMSVAFDYGYYDQSHFIRACRRYFGDKPGRILSPASQELHFYLSSFSASTSTDRK</sequence>
<dbReference type="OrthoDB" id="935959at2"/>
<dbReference type="Pfam" id="PF20240">
    <property type="entry name" value="DUF6597"/>
    <property type="match status" value="1"/>
</dbReference>
<dbReference type="SUPFAM" id="SSF46689">
    <property type="entry name" value="Homeodomain-like"/>
    <property type="match status" value="1"/>
</dbReference>
<dbReference type="EMBL" id="QLMA01000005">
    <property type="protein sequence ID" value="RAJ80377.1"/>
    <property type="molecule type" value="Genomic_DNA"/>
</dbReference>
<feature type="domain" description="HTH araC/xylS-type" evidence="4">
    <location>
        <begin position="179"/>
        <end position="262"/>
    </location>
</feature>
<dbReference type="PANTHER" id="PTHR46796">
    <property type="entry name" value="HTH-TYPE TRANSCRIPTIONAL ACTIVATOR RHAS-RELATED"/>
    <property type="match status" value="1"/>
</dbReference>
<name>A0A327VWK4_9BACT</name>